<keyword evidence="8" id="KW-1185">Reference proteome</keyword>
<dbReference type="HOGENOM" id="CLU_042570_1_0_1"/>
<evidence type="ECO:0000256" key="5">
    <source>
        <dbReference type="SAM" id="MobiDB-lite"/>
    </source>
</evidence>
<dbReference type="PANTHER" id="PTHR12883">
    <property type="entry name" value="ADIPOCYTE-SPECIFIC PROTEIN 4-RELATED"/>
    <property type="match status" value="1"/>
</dbReference>
<keyword evidence="2 6" id="KW-0812">Transmembrane</keyword>
<keyword evidence="4 6" id="KW-0472">Membrane</keyword>
<proteinExistence type="predicted"/>
<sequence length="375" mass="42230">MASLLNFLTPPPFIQPEHYLGTQYTWNFLVFRPALFKTQACLLLALLFYIALALYGKSANARKANAMYTALLPLLSHHFSAPTSSSGLISDGPTDLFVFSTGRRALASLHSVFSLRPRQDPLQILWQSLWGMYDLRYDPVDELTLDFLLDPETAANAPDFVWAVVQKRELSTIRDRRWDLTFTRTTEHPSLPPTLSLMSEFADVSEALLKLPLTPSTTLPTLLSSPKTLPYLRSLSITDQPPERPHTASSYVTEKLKNKRVVLNLTLPDAAKADEVLHIVDAAFVLVDILAAGKVVLRPETKTKIKKVREDVVNDIKQEEVKEKKEEAAEGRKAAKRRAEDDKFAKLSAAEQKKVLERNHKRAMRKSQGKVVRKS</sequence>
<dbReference type="GO" id="GO:0016020">
    <property type="term" value="C:membrane"/>
    <property type="evidence" value="ECO:0007669"/>
    <property type="project" value="UniProtKB-SubCell"/>
</dbReference>
<protein>
    <recommendedName>
        <fullName evidence="9">DUF1682-domain-containing protein</fullName>
    </recommendedName>
</protein>
<gene>
    <name evidence="7" type="ORF">PAXRUDRAFT_136887</name>
</gene>
<reference evidence="8" key="2">
    <citation type="submission" date="2015-01" db="EMBL/GenBank/DDBJ databases">
        <title>Evolutionary Origins and Diversification of the Mycorrhizal Mutualists.</title>
        <authorList>
            <consortium name="DOE Joint Genome Institute"/>
            <consortium name="Mycorrhizal Genomics Consortium"/>
            <person name="Kohler A."/>
            <person name="Kuo A."/>
            <person name="Nagy L.G."/>
            <person name="Floudas D."/>
            <person name="Copeland A."/>
            <person name="Barry K.W."/>
            <person name="Cichocki N."/>
            <person name="Veneault-Fourrey C."/>
            <person name="LaButti K."/>
            <person name="Lindquist E.A."/>
            <person name="Lipzen A."/>
            <person name="Lundell T."/>
            <person name="Morin E."/>
            <person name="Murat C."/>
            <person name="Riley R."/>
            <person name="Ohm R."/>
            <person name="Sun H."/>
            <person name="Tunlid A."/>
            <person name="Henrissat B."/>
            <person name="Grigoriev I.V."/>
            <person name="Hibbett D.S."/>
            <person name="Martin F."/>
        </authorList>
    </citation>
    <scope>NUCLEOTIDE SEQUENCE [LARGE SCALE GENOMIC DNA]</scope>
    <source>
        <strain evidence="8">Ve08.2h10</strain>
    </source>
</reference>
<dbReference type="FunCoup" id="A0A0D0EB52">
    <property type="interactions" value="249"/>
</dbReference>
<dbReference type="GO" id="GO:0005509">
    <property type="term" value="F:calcium ion binding"/>
    <property type="evidence" value="ECO:0007669"/>
    <property type="project" value="InterPro"/>
</dbReference>
<feature type="region of interest" description="Disordered" evidence="5">
    <location>
        <begin position="320"/>
        <end position="375"/>
    </location>
</feature>
<reference evidence="7 8" key="1">
    <citation type="submission" date="2014-04" db="EMBL/GenBank/DDBJ databases">
        <authorList>
            <consortium name="DOE Joint Genome Institute"/>
            <person name="Kuo A."/>
            <person name="Kohler A."/>
            <person name="Jargeat P."/>
            <person name="Nagy L.G."/>
            <person name="Floudas D."/>
            <person name="Copeland A."/>
            <person name="Barry K.W."/>
            <person name="Cichocki N."/>
            <person name="Veneault-Fourrey C."/>
            <person name="LaButti K."/>
            <person name="Lindquist E.A."/>
            <person name="Lipzen A."/>
            <person name="Lundell T."/>
            <person name="Morin E."/>
            <person name="Murat C."/>
            <person name="Sun H."/>
            <person name="Tunlid A."/>
            <person name="Henrissat B."/>
            <person name="Grigoriev I.V."/>
            <person name="Hibbett D.S."/>
            <person name="Martin F."/>
            <person name="Nordberg H.P."/>
            <person name="Cantor M.N."/>
            <person name="Hua S.X."/>
        </authorList>
    </citation>
    <scope>NUCLEOTIDE SEQUENCE [LARGE SCALE GENOMIC DNA]</scope>
    <source>
        <strain evidence="7 8">Ve08.2h10</strain>
    </source>
</reference>
<dbReference type="AlphaFoldDB" id="A0A0D0EB52"/>
<feature type="compositionally biased region" description="Basic and acidic residues" evidence="5">
    <location>
        <begin position="320"/>
        <end position="358"/>
    </location>
</feature>
<dbReference type="STRING" id="930991.A0A0D0EB52"/>
<dbReference type="InterPro" id="IPR012879">
    <property type="entry name" value="CCDC47"/>
</dbReference>
<organism evidence="7 8">
    <name type="scientific">Paxillus rubicundulus Ve08.2h10</name>
    <dbReference type="NCBI Taxonomy" id="930991"/>
    <lineage>
        <taxon>Eukaryota</taxon>
        <taxon>Fungi</taxon>
        <taxon>Dikarya</taxon>
        <taxon>Basidiomycota</taxon>
        <taxon>Agaricomycotina</taxon>
        <taxon>Agaricomycetes</taxon>
        <taxon>Agaricomycetidae</taxon>
        <taxon>Boletales</taxon>
        <taxon>Paxilineae</taxon>
        <taxon>Paxillaceae</taxon>
        <taxon>Paxillus</taxon>
    </lineage>
</organism>
<comment type="subcellular location">
    <subcellularLocation>
        <location evidence="1">Membrane</location>
        <topology evidence="1">Single-pass membrane protein</topology>
    </subcellularLocation>
</comment>
<evidence type="ECO:0000313" key="7">
    <source>
        <dbReference type="EMBL" id="KIK97155.1"/>
    </source>
</evidence>
<dbReference type="PANTHER" id="PTHR12883:SF0">
    <property type="entry name" value="PAT COMPLEX SUBUNIT CCDC47"/>
    <property type="match status" value="1"/>
</dbReference>
<dbReference type="GO" id="GO:0032469">
    <property type="term" value="P:endoplasmic reticulum calcium ion homeostasis"/>
    <property type="evidence" value="ECO:0007669"/>
    <property type="project" value="InterPro"/>
</dbReference>
<evidence type="ECO:0000256" key="3">
    <source>
        <dbReference type="ARBA" id="ARBA00022989"/>
    </source>
</evidence>
<evidence type="ECO:0000256" key="2">
    <source>
        <dbReference type="ARBA" id="ARBA00022692"/>
    </source>
</evidence>
<dbReference type="GO" id="GO:0005783">
    <property type="term" value="C:endoplasmic reticulum"/>
    <property type="evidence" value="ECO:0007669"/>
    <property type="project" value="InterPro"/>
</dbReference>
<keyword evidence="3 6" id="KW-1133">Transmembrane helix</keyword>
<evidence type="ECO:0000256" key="4">
    <source>
        <dbReference type="ARBA" id="ARBA00023136"/>
    </source>
</evidence>
<evidence type="ECO:0000313" key="8">
    <source>
        <dbReference type="Proteomes" id="UP000054538"/>
    </source>
</evidence>
<dbReference type="Pfam" id="PF07946">
    <property type="entry name" value="CCDC47"/>
    <property type="match status" value="1"/>
</dbReference>
<name>A0A0D0EB52_9AGAM</name>
<dbReference type="EMBL" id="KN824950">
    <property type="protein sequence ID" value="KIK97155.1"/>
    <property type="molecule type" value="Genomic_DNA"/>
</dbReference>
<dbReference type="InParanoid" id="A0A0D0EB52"/>
<evidence type="ECO:0000256" key="6">
    <source>
        <dbReference type="SAM" id="Phobius"/>
    </source>
</evidence>
<feature type="transmembrane region" description="Helical" evidence="6">
    <location>
        <begin position="34"/>
        <end position="55"/>
    </location>
</feature>
<evidence type="ECO:0000256" key="1">
    <source>
        <dbReference type="ARBA" id="ARBA00004167"/>
    </source>
</evidence>
<evidence type="ECO:0008006" key="9">
    <source>
        <dbReference type="Google" id="ProtNLM"/>
    </source>
</evidence>
<accession>A0A0D0EB52</accession>
<feature type="compositionally biased region" description="Basic residues" evidence="5">
    <location>
        <begin position="359"/>
        <end position="375"/>
    </location>
</feature>
<dbReference type="Proteomes" id="UP000054538">
    <property type="component" value="Unassembled WGS sequence"/>
</dbReference>
<dbReference type="OrthoDB" id="10039147at2759"/>